<dbReference type="GO" id="GO:0006107">
    <property type="term" value="P:oxaloacetate metabolic process"/>
    <property type="evidence" value="ECO:0007669"/>
    <property type="project" value="TreeGrafter"/>
</dbReference>
<gene>
    <name evidence="8" type="ORF">GRI39_00595</name>
</gene>
<dbReference type="PIRSF" id="PIRSF015582">
    <property type="entry name" value="Cit_lyase_B"/>
    <property type="match status" value="1"/>
</dbReference>
<dbReference type="GO" id="GO:0016829">
    <property type="term" value="F:lyase activity"/>
    <property type="evidence" value="ECO:0007669"/>
    <property type="project" value="UniProtKB-KW"/>
</dbReference>
<feature type="binding site" evidence="6">
    <location>
        <position position="126"/>
    </location>
    <ligand>
        <name>Mg(2+)</name>
        <dbReference type="ChEBI" id="CHEBI:18420"/>
    </ligand>
</feature>
<evidence type="ECO:0000256" key="2">
    <source>
        <dbReference type="ARBA" id="ARBA00005568"/>
    </source>
</evidence>
<reference evidence="8 9" key="1">
    <citation type="submission" date="2019-12" db="EMBL/GenBank/DDBJ databases">
        <title>Genomic-based taxomic classification of the family Erythrobacteraceae.</title>
        <authorList>
            <person name="Xu L."/>
        </authorList>
    </citation>
    <scope>NUCLEOTIDE SEQUENCE [LARGE SCALE GENOMIC DNA]</scope>
    <source>
        <strain evidence="8 9">DSM 18604</strain>
    </source>
</reference>
<dbReference type="InterPro" id="IPR015813">
    <property type="entry name" value="Pyrv/PenolPyrv_kinase-like_dom"/>
</dbReference>
<evidence type="ECO:0000313" key="9">
    <source>
        <dbReference type="Proteomes" id="UP000460561"/>
    </source>
</evidence>
<feature type="binding site" evidence="5">
    <location>
        <position position="126"/>
    </location>
    <ligand>
        <name>substrate</name>
    </ligand>
</feature>
<keyword evidence="9" id="KW-1185">Reference proteome</keyword>
<protein>
    <submittedName>
        <fullName evidence="8">CoA ester lyase</fullName>
    </submittedName>
</protein>
<dbReference type="OrthoDB" id="9800547at2"/>
<dbReference type="GO" id="GO:0000287">
    <property type="term" value="F:magnesium ion binding"/>
    <property type="evidence" value="ECO:0007669"/>
    <property type="project" value="TreeGrafter"/>
</dbReference>
<name>A0A845A5E8_9SPHN</name>
<organism evidence="8 9">
    <name type="scientific">Altericroceibacterium indicum</name>
    <dbReference type="NCBI Taxonomy" id="374177"/>
    <lineage>
        <taxon>Bacteria</taxon>
        <taxon>Pseudomonadati</taxon>
        <taxon>Pseudomonadota</taxon>
        <taxon>Alphaproteobacteria</taxon>
        <taxon>Sphingomonadales</taxon>
        <taxon>Erythrobacteraceae</taxon>
        <taxon>Altericroceibacterium</taxon>
    </lineage>
</organism>
<dbReference type="Gene3D" id="3.20.20.60">
    <property type="entry name" value="Phosphoenolpyruvate-binding domains"/>
    <property type="match status" value="1"/>
</dbReference>
<dbReference type="Proteomes" id="UP000460561">
    <property type="component" value="Unassembled WGS sequence"/>
</dbReference>
<evidence type="ECO:0000256" key="5">
    <source>
        <dbReference type="PIRSR" id="PIRSR015582-1"/>
    </source>
</evidence>
<proteinExistence type="inferred from homology"/>
<dbReference type="PANTHER" id="PTHR32308:SF0">
    <property type="entry name" value="HPCH_HPAI ALDOLASE_CITRATE LYASE DOMAIN-CONTAINING PROTEIN"/>
    <property type="match status" value="1"/>
</dbReference>
<dbReference type="RefSeq" id="WP_160737777.1">
    <property type="nucleotide sequence ID" value="NZ_WTYQ01000001.1"/>
</dbReference>
<evidence type="ECO:0000256" key="4">
    <source>
        <dbReference type="ARBA" id="ARBA00022842"/>
    </source>
</evidence>
<dbReference type="AlphaFoldDB" id="A0A845A5E8"/>
<feature type="domain" description="HpcH/HpaI aldolase/citrate lyase" evidence="7">
    <location>
        <begin position="2"/>
        <end position="227"/>
    </location>
</feature>
<keyword evidence="4 6" id="KW-0460">Magnesium</keyword>
<dbReference type="InterPro" id="IPR011206">
    <property type="entry name" value="Citrate_lyase_beta/mcl1/mcl2"/>
</dbReference>
<accession>A0A845A5E8</accession>
<evidence type="ECO:0000256" key="1">
    <source>
        <dbReference type="ARBA" id="ARBA00001946"/>
    </source>
</evidence>
<dbReference type="EMBL" id="WTYQ01000001">
    <property type="protein sequence ID" value="MXP24549.1"/>
    <property type="molecule type" value="Genomic_DNA"/>
</dbReference>
<dbReference type="InterPro" id="IPR040442">
    <property type="entry name" value="Pyrv_kinase-like_dom_sf"/>
</dbReference>
<dbReference type="Pfam" id="PF03328">
    <property type="entry name" value="HpcH_HpaI"/>
    <property type="match status" value="1"/>
</dbReference>
<comment type="cofactor">
    <cofactor evidence="1">
        <name>Mg(2+)</name>
        <dbReference type="ChEBI" id="CHEBI:18420"/>
    </cofactor>
</comment>
<keyword evidence="8" id="KW-0456">Lyase</keyword>
<dbReference type="PANTHER" id="PTHR32308">
    <property type="entry name" value="LYASE BETA SUBUNIT, PUTATIVE (AFU_ORTHOLOGUE AFUA_4G13030)-RELATED"/>
    <property type="match status" value="1"/>
</dbReference>
<sequence>MRSWLFVPGNSAAKLAKAPSSGADAVIVDLEDAVPLDDKTIARQQAAEWLADSGTGPARWVRINALHTPFWREDLGMVMHGRPAGVILPKSSGTDELEILDAEVSAWEQRIGIKAGATKIMPQVGESPRAALTIPDYGTLEIDRLAGITWGTEDLTTSLGATRKRDAAGQWTDVFRMVRANVLLASHAAGGLAVDSVYADFRDLDGLAKSAHEAAADGFSGMLAIHPAQIPIINEAFSPSAEKLSQARAIVDAFAANPEAAVLQLNGRMIETPHLRQAQNMLQMAR</sequence>
<evidence type="ECO:0000256" key="3">
    <source>
        <dbReference type="ARBA" id="ARBA00022723"/>
    </source>
</evidence>
<comment type="caution">
    <text evidence="8">The sequence shown here is derived from an EMBL/GenBank/DDBJ whole genome shotgun (WGS) entry which is preliminary data.</text>
</comment>
<feature type="binding site" evidence="5">
    <location>
        <position position="62"/>
    </location>
    <ligand>
        <name>substrate</name>
    </ligand>
</feature>
<evidence type="ECO:0000256" key="6">
    <source>
        <dbReference type="PIRSR" id="PIRSR015582-2"/>
    </source>
</evidence>
<dbReference type="InterPro" id="IPR005000">
    <property type="entry name" value="Aldolase/citrate-lyase_domain"/>
</dbReference>
<evidence type="ECO:0000313" key="8">
    <source>
        <dbReference type="EMBL" id="MXP24549.1"/>
    </source>
</evidence>
<comment type="similarity">
    <text evidence="2">Belongs to the HpcH/HpaI aldolase family.</text>
</comment>
<keyword evidence="3 6" id="KW-0479">Metal-binding</keyword>
<evidence type="ECO:0000259" key="7">
    <source>
        <dbReference type="Pfam" id="PF03328"/>
    </source>
</evidence>
<dbReference type="SUPFAM" id="SSF51621">
    <property type="entry name" value="Phosphoenolpyruvate/pyruvate domain"/>
    <property type="match status" value="1"/>
</dbReference>
<feature type="binding site" evidence="6">
    <location>
        <position position="154"/>
    </location>
    <ligand>
        <name>Mg(2+)</name>
        <dbReference type="ChEBI" id="CHEBI:18420"/>
    </ligand>
</feature>